<dbReference type="InterPro" id="IPR011992">
    <property type="entry name" value="EF-hand-dom_pair"/>
</dbReference>
<dbReference type="OrthoDB" id="187808at2759"/>
<dbReference type="Gene3D" id="1.10.238.10">
    <property type="entry name" value="EF-hand"/>
    <property type="match status" value="7"/>
</dbReference>
<dbReference type="GO" id="GO:0005509">
    <property type="term" value="F:calcium ion binding"/>
    <property type="evidence" value="ECO:0007669"/>
    <property type="project" value="InterPro"/>
</dbReference>
<gene>
    <name evidence="2" type="ORF">SteCoe_5473</name>
</gene>
<dbReference type="InterPro" id="IPR002048">
    <property type="entry name" value="EF_hand_dom"/>
</dbReference>
<proteinExistence type="predicted"/>
<dbReference type="EMBL" id="MPUH01000072">
    <property type="protein sequence ID" value="OMJ91912.1"/>
    <property type="molecule type" value="Genomic_DNA"/>
</dbReference>
<dbReference type="SUPFAM" id="SSF47473">
    <property type="entry name" value="EF-hand"/>
    <property type="match status" value="4"/>
</dbReference>
<organism evidence="2 3">
    <name type="scientific">Stentor coeruleus</name>
    <dbReference type="NCBI Taxonomy" id="5963"/>
    <lineage>
        <taxon>Eukaryota</taxon>
        <taxon>Sar</taxon>
        <taxon>Alveolata</taxon>
        <taxon>Ciliophora</taxon>
        <taxon>Postciliodesmatophora</taxon>
        <taxon>Heterotrichea</taxon>
        <taxon>Heterotrichida</taxon>
        <taxon>Stentoridae</taxon>
        <taxon>Stentor</taxon>
    </lineage>
</organism>
<dbReference type="InterPro" id="IPR052603">
    <property type="entry name" value="EFCB6"/>
</dbReference>
<sequence length="924" mass="107606">MAEIMNKIKLEAAQKRVRAKEFFMDFDTLRKGEVSEAQFKRALSMMNFTLTQKDLDSISSSYKQPSGLINYRDFLKELNSVFHDEIESSPVKAALKQTISQEISQDQQQQIHEALQIFKNIMKIQRILVKPAFQDFDRSNTGHVSSSQFIRVLTTLGVAPSNNELKTLMANLYTDGHLGVNYYKFCIDIENLDMPGLISGNLESISESMPKPQLGQDLTATRFFDTKTIKNIEPLDVEIKLRAEVAMKGIRASEFFRDFDVLRKGAVKLGQFCTALNMVGLRMTEGELQAIINKYKQTNGDIRYSEFCKFIESAPEILEKKPDFRPEALVSTLPARRRYLGFADEESQGLDKALDDFRTVIRNRRVHLRPMFQNFDITRSGHVSRTQFCRVLNQLSIYPSEENLRLLLKRYLDKGNMEEVNYMDFCIDVDIPESFFVPSVSVAQNPDAYLEVRKKDFKKLQYTTRPVIEGKILTNQPEDLEDLLGRIRNIVKQQRIRLHEFIRDFDRLRSGYVTISQIRSAFSMAKLPLSDAEYKLICNHYSDDGQRLQYTKLIEDIDSDLKRKTLKSDIDSVFTQKGLEKKNIEVILGSTNFKYGTSGLSQDEESLSNEILNKFQRFSINNLLDLKSHFQDWDRHNLQKISGKQFRQVLAQFRFTFTDDEFLVVCKKYGENGLIRYLDFINDSKPRPATEENREQVELSRKNGSFNIFTPYCMNHTLNEDMETLLKRIQQQVKMKRIRAQEFMTEHDPLRKGQIPKAKFRSALDNMKIDLTGKDIDMLENYFEAAKDLVNYSAFIEICEHVFTSKNLEKDPLNQPNTDVSYLDPKDVLNDEEEKELEICLARLGFFVFTKRLHIKPFFQDKDRVNAGWVVTTRFRSILSFAGITISDREFEILSKRFSHRRNEINYVDFCNLLARYSKDDKPF</sequence>
<name>A0A1R2CSC6_9CILI</name>
<evidence type="ECO:0000259" key="1">
    <source>
        <dbReference type="PROSITE" id="PS50222"/>
    </source>
</evidence>
<evidence type="ECO:0000313" key="2">
    <source>
        <dbReference type="EMBL" id="OMJ91912.1"/>
    </source>
</evidence>
<dbReference type="PANTHER" id="PTHR20875:SF0">
    <property type="entry name" value="GH12158P"/>
    <property type="match status" value="1"/>
</dbReference>
<keyword evidence="3" id="KW-1185">Reference proteome</keyword>
<reference evidence="2 3" key="1">
    <citation type="submission" date="2016-11" db="EMBL/GenBank/DDBJ databases">
        <title>The macronuclear genome of Stentor coeruleus: a giant cell with tiny introns.</title>
        <authorList>
            <person name="Slabodnick M."/>
            <person name="Ruby J.G."/>
            <person name="Reiff S.B."/>
            <person name="Swart E.C."/>
            <person name="Gosai S."/>
            <person name="Prabakaran S."/>
            <person name="Witkowska E."/>
            <person name="Larue G.E."/>
            <person name="Fisher S."/>
            <person name="Freeman R.M."/>
            <person name="Gunawardena J."/>
            <person name="Chu W."/>
            <person name="Stover N.A."/>
            <person name="Gregory B.D."/>
            <person name="Nowacki M."/>
            <person name="Derisi J."/>
            <person name="Roy S.W."/>
            <person name="Marshall W.F."/>
            <person name="Sood P."/>
        </authorList>
    </citation>
    <scope>NUCLEOTIDE SEQUENCE [LARGE SCALE GENOMIC DNA]</scope>
    <source>
        <strain evidence="2">WM001</strain>
    </source>
</reference>
<feature type="domain" description="EF-hand" evidence="1">
    <location>
        <begin position="132"/>
        <end position="159"/>
    </location>
</feature>
<feature type="domain" description="EF-hand" evidence="1">
    <location>
        <begin position="14"/>
        <end position="49"/>
    </location>
</feature>
<protein>
    <recommendedName>
        <fullName evidence="1">EF-hand domain-containing protein</fullName>
    </recommendedName>
</protein>
<dbReference type="Proteomes" id="UP000187209">
    <property type="component" value="Unassembled WGS sequence"/>
</dbReference>
<dbReference type="PANTHER" id="PTHR20875">
    <property type="entry name" value="EF-HAND CALCIUM-BINDING DOMAIN-CONTAINING PROTEIN 6-RELATED"/>
    <property type="match status" value="1"/>
</dbReference>
<accession>A0A1R2CSC6</accession>
<comment type="caution">
    <text evidence="2">The sequence shown here is derived from an EMBL/GenBank/DDBJ whole genome shotgun (WGS) entry which is preliminary data.</text>
</comment>
<evidence type="ECO:0000313" key="3">
    <source>
        <dbReference type="Proteomes" id="UP000187209"/>
    </source>
</evidence>
<dbReference type="SMART" id="SM00054">
    <property type="entry name" value="EFh"/>
    <property type="match status" value="6"/>
</dbReference>
<dbReference type="AlphaFoldDB" id="A0A1R2CSC6"/>
<dbReference type="PROSITE" id="PS50222">
    <property type="entry name" value="EF_HAND_2"/>
    <property type="match status" value="2"/>
</dbReference>